<dbReference type="EMBL" id="CP058604">
    <property type="protein sequence ID" value="QLG70967.1"/>
    <property type="molecule type" value="Genomic_DNA"/>
</dbReference>
<keyword evidence="5" id="KW-1185">Reference proteome</keyword>
<feature type="domain" description="Flo11" evidence="3">
    <location>
        <begin position="40"/>
        <end position="211"/>
    </location>
</feature>
<gene>
    <name evidence="4" type="ORF">HG535_0A09170</name>
</gene>
<dbReference type="Proteomes" id="UP000509704">
    <property type="component" value="Chromosome 1"/>
</dbReference>
<evidence type="ECO:0000256" key="2">
    <source>
        <dbReference type="SAM" id="SignalP"/>
    </source>
</evidence>
<evidence type="ECO:0000259" key="3">
    <source>
        <dbReference type="PROSITE" id="PS51824"/>
    </source>
</evidence>
<proteinExistence type="predicted"/>
<sequence length="587" mass="61545">MIFFHLLEFFVFLLCGQQILATDQHHSSTTNLALNRHGGGSGGVSCHTFEPLCPDLNFHWHEKNENIMEYTMNVLSVKWMAGNTYQITINVKGAQKIDLKYLWSLKIIGINGPRGTHQLYGFNENVFLIQDPTDYTATFEVYGHPAVEDPCRVLMPSFQIQYEYHNRHGGWKWGKQTFDLMTGCNADNNGNSNADFPLSYWTNKCASCEPTSSSSSVPSSSVPSSSVPSSSIPSSSIPSSSIPSSSVPTSSIPTSSIPSSSVPSSSIPSSSIPTSSVPTSSIPSSSVPTSSVPTSSIPTSSIPTSSIPSSSIPSSSVPTSSIPTSSIPSSSVPSSSIPSSSIPSSSIPSSSVPSSSIPSSSVPTSSIPTSSIPSSSIPSSSVPSSSIPSSSFPGPSLATRSYTLTITSTENGIVTEYTTICPVTLSVKSTLAKVTTLENAEMVTYTTKYPVTVLSSTGTIVATQSTAQVTSLTTTSMTQKSQATSYTAFPVYSENSKFPFITSISTAESSLAETESKQTRITSTFAGSAASRTSSETILVAPVSSSAVSLSNNALSTSVILSAYEGFANSLSVGFGGFICFLTFMII</sequence>
<dbReference type="OrthoDB" id="4070545at2759"/>
<keyword evidence="2" id="KW-0732">Signal</keyword>
<accession>A0A7H9AXT5</accession>
<feature type="region of interest" description="Disordered" evidence="1">
    <location>
        <begin position="211"/>
        <end position="394"/>
    </location>
</feature>
<name>A0A7H9AXT5_ZYGMR</name>
<reference evidence="4 5" key="1">
    <citation type="submission" date="2020-07" db="EMBL/GenBank/DDBJ databases">
        <title>The yeast mating-type switching endonuclease HO is a domesticated member of an unorthodox homing genetic element family.</title>
        <authorList>
            <person name="Coughlan A.Y."/>
            <person name="Lombardi L."/>
            <person name="Braun-Galleani S."/>
            <person name="Martos A.R."/>
            <person name="Galeote V."/>
            <person name="Bigey F."/>
            <person name="Dequin S."/>
            <person name="Byrne K.P."/>
            <person name="Wolfe K.H."/>
        </authorList>
    </citation>
    <scope>NUCLEOTIDE SEQUENCE [LARGE SCALE GENOMIC DNA]</scope>
    <source>
        <strain evidence="4 5">NRRL Y-6702</strain>
    </source>
</reference>
<evidence type="ECO:0000256" key="1">
    <source>
        <dbReference type="SAM" id="MobiDB-lite"/>
    </source>
</evidence>
<protein>
    <recommendedName>
        <fullName evidence="3">Flo11 domain-containing protein</fullName>
    </recommendedName>
</protein>
<dbReference type="SMART" id="SM01213">
    <property type="entry name" value="Flo11"/>
    <property type="match status" value="1"/>
</dbReference>
<feature type="compositionally biased region" description="Low complexity" evidence="1">
    <location>
        <begin position="211"/>
        <end position="391"/>
    </location>
</feature>
<dbReference type="GeneID" id="59234604"/>
<dbReference type="InterPro" id="IPR018789">
    <property type="entry name" value="Flo11"/>
</dbReference>
<dbReference type="KEGG" id="zmk:HG535_0A09170"/>
<dbReference type="Pfam" id="PF10182">
    <property type="entry name" value="Flo11"/>
    <property type="match status" value="1"/>
</dbReference>
<dbReference type="RefSeq" id="XP_037142695.1">
    <property type="nucleotide sequence ID" value="XM_037286800.1"/>
</dbReference>
<feature type="signal peptide" evidence="2">
    <location>
        <begin position="1"/>
        <end position="21"/>
    </location>
</feature>
<dbReference type="AlphaFoldDB" id="A0A7H9AXT5"/>
<evidence type="ECO:0000313" key="4">
    <source>
        <dbReference type="EMBL" id="QLG70967.1"/>
    </source>
</evidence>
<dbReference type="PROSITE" id="PS51824">
    <property type="entry name" value="FLO11"/>
    <property type="match status" value="1"/>
</dbReference>
<feature type="chain" id="PRO_5029004058" description="Flo11 domain-containing protein" evidence="2">
    <location>
        <begin position="22"/>
        <end position="587"/>
    </location>
</feature>
<organism evidence="4 5">
    <name type="scientific">Zygotorulaspora mrakii</name>
    <name type="common">Zygosaccharomyces mrakii</name>
    <dbReference type="NCBI Taxonomy" id="42260"/>
    <lineage>
        <taxon>Eukaryota</taxon>
        <taxon>Fungi</taxon>
        <taxon>Dikarya</taxon>
        <taxon>Ascomycota</taxon>
        <taxon>Saccharomycotina</taxon>
        <taxon>Saccharomycetes</taxon>
        <taxon>Saccharomycetales</taxon>
        <taxon>Saccharomycetaceae</taxon>
        <taxon>Zygotorulaspora</taxon>
    </lineage>
</organism>
<evidence type="ECO:0000313" key="5">
    <source>
        <dbReference type="Proteomes" id="UP000509704"/>
    </source>
</evidence>